<comment type="caution">
    <text evidence="1">The sequence shown here is derived from an EMBL/GenBank/DDBJ whole genome shotgun (WGS) entry which is preliminary data.</text>
</comment>
<dbReference type="InterPro" id="IPR018721">
    <property type="entry name" value="DUF2252"/>
</dbReference>
<dbReference type="RefSeq" id="WP_194504378.1">
    <property type="nucleotide sequence ID" value="NZ_JADIVZ010000009.1"/>
</dbReference>
<dbReference type="SUPFAM" id="SSF56112">
    <property type="entry name" value="Protein kinase-like (PK-like)"/>
    <property type="match status" value="1"/>
</dbReference>
<evidence type="ECO:0000313" key="2">
    <source>
        <dbReference type="Proteomes" id="UP000656804"/>
    </source>
</evidence>
<accession>A0A930V3E2</accession>
<name>A0A930V3E2_9ACTN</name>
<protein>
    <submittedName>
        <fullName evidence="1">DUF2252 domain-containing protein</fullName>
    </submittedName>
</protein>
<gene>
    <name evidence="1" type="ORF">ISG29_15635</name>
</gene>
<keyword evidence="2" id="KW-1185">Reference proteome</keyword>
<dbReference type="EMBL" id="JADIVZ010000009">
    <property type="protein sequence ID" value="MBF4163126.1"/>
    <property type="molecule type" value="Genomic_DNA"/>
</dbReference>
<evidence type="ECO:0000313" key="1">
    <source>
        <dbReference type="EMBL" id="MBF4163126.1"/>
    </source>
</evidence>
<dbReference type="AlphaFoldDB" id="A0A930V3E2"/>
<dbReference type="Pfam" id="PF10009">
    <property type="entry name" value="DUF2252"/>
    <property type="match status" value="1"/>
</dbReference>
<organism evidence="1 2">
    <name type="scientific">Nocardioides acrostichi</name>
    <dbReference type="NCBI Taxonomy" id="2784339"/>
    <lineage>
        <taxon>Bacteria</taxon>
        <taxon>Bacillati</taxon>
        <taxon>Actinomycetota</taxon>
        <taxon>Actinomycetes</taxon>
        <taxon>Propionibacteriales</taxon>
        <taxon>Nocardioidaceae</taxon>
        <taxon>Nocardioides</taxon>
    </lineage>
</organism>
<reference evidence="1" key="1">
    <citation type="submission" date="2020-11" db="EMBL/GenBank/DDBJ databases">
        <title>Nocardioides sp. CBS4Y-1, whole genome shotgun sequence.</title>
        <authorList>
            <person name="Tuo L."/>
        </authorList>
    </citation>
    <scope>NUCLEOTIDE SEQUENCE</scope>
    <source>
        <strain evidence="1">CBS4Y-1</strain>
    </source>
</reference>
<proteinExistence type="predicted"/>
<dbReference type="PANTHER" id="PTHR39441">
    <property type="entry name" value="DUF2252 DOMAIN-CONTAINING PROTEIN"/>
    <property type="match status" value="1"/>
</dbReference>
<dbReference type="PANTHER" id="PTHR39441:SF1">
    <property type="entry name" value="DUF2252 DOMAIN-CONTAINING PROTEIN"/>
    <property type="match status" value="1"/>
</dbReference>
<sequence length="449" mass="50015">MGEGDTISKADEKRLRTIVQVLDDAFGELMRGDPAGFRGKYRKMAADPHAFYRGTACLFYNDVTSGAARDTGSSWDDGRSGRIWIHGDLHVENFGTYLNSDGRLVFDVNDFDEAYIGRWTWDLQRFAASLALVGWQKALPKDDVEALIADYVGAYLDQVDAYASGAAEDFALLLDNTDGPIHAVLASARMNRRTDLLDANTTRQDGDRVFIEDSSVRRLGVEEQSRVVEAYRRYQESIPQEKRRNALFYELRDVVGKSGFGIGSAGLPAYNLLIEGHSQALDNDVLLSMKQANVPAVSRFVDTSAVEKYFDNEGHRTVVSQRSLQVHTDPLLGWTDIDGVGYMIAEVSPYEVDLEWDDLVEPDQIRRVVTLLGRATAKVHCASDSDSEQDLVDFQVEEAVRGSVGEKREELVSWLVDFGLRYADQVRSDHGLFVEAFRSGRIGLEATGS</sequence>
<dbReference type="InterPro" id="IPR011009">
    <property type="entry name" value="Kinase-like_dom_sf"/>
</dbReference>
<dbReference type="Proteomes" id="UP000656804">
    <property type="component" value="Unassembled WGS sequence"/>
</dbReference>